<protein>
    <submittedName>
        <fullName evidence="1">066c8d70-174e-4a5d-a663-b8edc7e6d63d</fullName>
    </submittedName>
</protein>
<name>A0A446BW03_9PEZI</name>
<evidence type="ECO:0000313" key="2">
    <source>
        <dbReference type="Proteomes" id="UP000289323"/>
    </source>
</evidence>
<accession>A0A446BW03</accession>
<gene>
    <name evidence="1" type="ORF">TT172_LOCUS9134</name>
</gene>
<evidence type="ECO:0000313" key="1">
    <source>
        <dbReference type="EMBL" id="SPQ26715.1"/>
    </source>
</evidence>
<dbReference type="Proteomes" id="UP000289323">
    <property type="component" value="Unassembled WGS sequence"/>
</dbReference>
<proteinExistence type="predicted"/>
<reference evidence="1 2" key="1">
    <citation type="submission" date="2018-04" db="EMBL/GenBank/DDBJ databases">
        <authorList>
            <person name="Huttner S."/>
            <person name="Dainat J."/>
        </authorList>
    </citation>
    <scope>NUCLEOTIDE SEQUENCE [LARGE SCALE GENOMIC DNA]</scope>
</reference>
<organism evidence="1 2">
    <name type="scientific">Thermothielavioides terrestris</name>
    <dbReference type="NCBI Taxonomy" id="2587410"/>
    <lineage>
        <taxon>Eukaryota</taxon>
        <taxon>Fungi</taxon>
        <taxon>Dikarya</taxon>
        <taxon>Ascomycota</taxon>
        <taxon>Pezizomycotina</taxon>
        <taxon>Sordariomycetes</taxon>
        <taxon>Sordariomycetidae</taxon>
        <taxon>Sordariales</taxon>
        <taxon>Chaetomiaceae</taxon>
        <taxon>Thermothielavioides</taxon>
    </lineage>
</organism>
<dbReference type="EMBL" id="OUUZ01000018">
    <property type="protein sequence ID" value="SPQ26715.1"/>
    <property type="molecule type" value="Genomic_DNA"/>
</dbReference>
<sequence length="9" mass="1017">MLNRGGKEL</sequence>